<dbReference type="GO" id="GO:0051693">
    <property type="term" value="P:actin filament capping"/>
    <property type="evidence" value="ECO:0007669"/>
    <property type="project" value="UniProtKB-KW"/>
</dbReference>
<evidence type="ECO:0000256" key="5">
    <source>
        <dbReference type="ARBA" id="ARBA00022737"/>
    </source>
</evidence>
<evidence type="ECO:0000313" key="12">
    <source>
        <dbReference type="Proteomes" id="UP000527355"/>
    </source>
</evidence>
<feature type="coiled-coil region" evidence="8">
    <location>
        <begin position="182"/>
        <end position="209"/>
    </location>
</feature>
<sequence>MHSGHPNEKKIKAQQDKLNTRWSQFRELVDRKKDALLSALSIQNYHLECNETKSWIREKTKVIESTQDLGNDLAGVMALQRKLTGMERDLVAIEAKLSDLQKEAEKLESEHPDQAQAILSRLAEISDVWEEMKTTLKNREASLGEASKLQQFLRDLDDFQSWLSRTQTAIASEDMPNTLTEAEKLLTQHENIKNEIDNYEEDYQKMRDMGEMVTQGQTDAQYMFLRQRLQALDTGWNELHKMWENRQNLLSQSHAYQQFLRDTKQAEAFLNNQEYVLAHTEMPTTLEGAEAAIKKQEDFMTTMDANEEKINAVVETGRRLVSDGNINSDRIQEKVDSIDDRHRKNREAASELLMRLKDNRDLQKFLQDCQELSLWINEKMLTAQDMSYDEARNLHSKWLKHQAFMAELASNKEWLDKIEKEGMQLISEKPETEAVVKEKLTGLHKMWEVLESTTQEGESPDEVDSKRLTVQTKFMELLEPLNERKHNLLASKEIHQFNRDVEDEILWVGERMPLATSTDHGHNLQTVQLLIKKNQTLQKEIQGHQPRIDDIFERSQSIVTDSSSLNAEAIRQRLADLRQLWGLLIEETEKRHRRLEEAQRAQQYYFDAAEAEAWMSEQELYMMSEEKAKDEQSAVSMLKKHQILEQAVEDYAETVHQLSKTSRALVADSHPESERISMRQSKVDKLYAGLKDLAEERRGKLDERHRLFQLNREVDDLEQWIAEREVVAGSHELGQDYEHVTMLQERFREFARDTGNIGQERVDTVNHMADELINSGHSDAATIAEWKDGLNEAWADLLELIDTRTQILAASYELHKFYHDAKEIFGRIQDKHKKLPEELGRDQNTVETLQRMHTTFEHDIQALGTQVRQLQEDAARLQAAYAGDKADDIQKRENEVLEAWKALLDSCEGRRVRLVDTGDKFRFFSMVRDLMLWMEDVIRQIEAQEKPRDVSSVELLMNNHQGIKAEIDARNDSFTTCIELGKSLLARKHYASEEIKEKLLQLTEKRKEMIDKWEDRWEWLRLILEVHQFSRDASVAEAWLLGQEPYLSSREIGQSVDEVEKLIKRHEAFEKSAATWDERFSALERLTTLELLEVRRQQEEEERKRRPPSPEPSTKVSEDTESQQQWDTSKGEQVSQNGLPAEQGSPRMADTADTSDMVNGAAEQRTSSKESSPIPSPTSDRKAKTALPAQSAATLPARTQEMPSAQMEGFLNRKHEWEAHNKKASSRSWHNVYCVINNQEMGFYKDAKTAASGIPYHSEVPVSLKEAICEVALDYKKKKHVFKLRLNDGNEYLFQAKDDEEMNTWIQAISSAISADKHEVSASTQGTPASSRAQTLPTSVVTITSESSPGKREKDKEKDKEKRFSLFGKKK</sequence>
<dbReference type="PROSITE" id="PS50003">
    <property type="entry name" value="PH_DOMAIN"/>
    <property type="match status" value="1"/>
</dbReference>
<dbReference type="FunFam" id="1.20.58.60:FF:000011">
    <property type="entry name" value="Spectrin beta chain"/>
    <property type="match status" value="1"/>
</dbReference>
<evidence type="ECO:0000256" key="7">
    <source>
        <dbReference type="ARBA" id="ARBA00023212"/>
    </source>
</evidence>
<evidence type="ECO:0000256" key="1">
    <source>
        <dbReference type="ARBA" id="ARBA00004245"/>
    </source>
</evidence>
<dbReference type="SUPFAM" id="SSF46966">
    <property type="entry name" value="Spectrin repeat"/>
    <property type="match status" value="7"/>
</dbReference>
<feature type="coiled-coil region" evidence="8">
    <location>
        <begin position="76"/>
        <end position="117"/>
    </location>
</feature>
<dbReference type="InterPro" id="IPR011993">
    <property type="entry name" value="PH-like_dom_sf"/>
</dbReference>
<keyword evidence="8" id="KW-0175">Coiled coil</keyword>
<keyword evidence="7" id="KW-0206">Cytoskeleton</keyword>
<dbReference type="FunFam" id="1.20.58.60:FF:000028">
    <property type="entry name" value="Spectrin beta chain"/>
    <property type="match status" value="1"/>
</dbReference>
<name>A0A7J7U6N6_MYOMY</name>
<comment type="subcellular location">
    <subcellularLocation>
        <location evidence="1">Cytoplasm</location>
        <location evidence="1">Cytoskeleton</location>
    </subcellularLocation>
</comment>
<evidence type="ECO:0000313" key="11">
    <source>
        <dbReference type="EMBL" id="KAF6308511.1"/>
    </source>
</evidence>
<dbReference type="InterPro" id="IPR041681">
    <property type="entry name" value="PH_9"/>
</dbReference>
<dbReference type="CDD" id="cd00176">
    <property type="entry name" value="SPEC"/>
    <property type="match status" value="5"/>
</dbReference>
<keyword evidence="3" id="KW-0117">Actin capping</keyword>
<dbReference type="PRINTS" id="PR00683">
    <property type="entry name" value="SPECTRINPH"/>
</dbReference>
<evidence type="ECO:0000256" key="3">
    <source>
        <dbReference type="ARBA" id="ARBA00022467"/>
    </source>
</evidence>
<feature type="compositionally biased region" description="Basic and acidic residues" evidence="9">
    <location>
        <begin position="1349"/>
        <end position="1364"/>
    </location>
</feature>
<dbReference type="InterPro" id="IPR001849">
    <property type="entry name" value="PH_domain"/>
</dbReference>
<dbReference type="GO" id="GO:0005737">
    <property type="term" value="C:cytoplasm"/>
    <property type="evidence" value="ECO:0007669"/>
    <property type="project" value="UniProtKB-ARBA"/>
</dbReference>
<dbReference type="GO" id="GO:0005543">
    <property type="term" value="F:phospholipid binding"/>
    <property type="evidence" value="ECO:0007669"/>
    <property type="project" value="InterPro"/>
</dbReference>
<dbReference type="GO" id="GO:0016020">
    <property type="term" value="C:membrane"/>
    <property type="evidence" value="ECO:0007669"/>
    <property type="project" value="UniProtKB-ARBA"/>
</dbReference>
<organism evidence="11 12">
    <name type="scientific">Myotis myotis</name>
    <name type="common">Greater mouse-eared bat</name>
    <name type="synonym">Vespertilio myotis</name>
    <dbReference type="NCBI Taxonomy" id="51298"/>
    <lineage>
        <taxon>Eukaryota</taxon>
        <taxon>Metazoa</taxon>
        <taxon>Chordata</taxon>
        <taxon>Craniata</taxon>
        <taxon>Vertebrata</taxon>
        <taxon>Euteleostomi</taxon>
        <taxon>Mammalia</taxon>
        <taxon>Eutheria</taxon>
        <taxon>Laurasiatheria</taxon>
        <taxon>Chiroptera</taxon>
        <taxon>Yangochiroptera</taxon>
        <taxon>Vespertilionidae</taxon>
        <taxon>Myotis</taxon>
    </lineage>
</organism>
<keyword evidence="4" id="KW-0963">Cytoplasm</keyword>
<dbReference type="FunFam" id="2.30.29.30:FF:000024">
    <property type="entry name" value="Spectrin beta chain"/>
    <property type="match status" value="1"/>
</dbReference>
<dbReference type="FunFam" id="1.20.58.60:FF:000018">
    <property type="entry name" value="Spectrin beta chain"/>
    <property type="match status" value="1"/>
</dbReference>
<feature type="compositionally biased region" description="Polar residues" evidence="9">
    <location>
        <begin position="1122"/>
        <end position="1138"/>
    </location>
</feature>
<dbReference type="VEuPathDB" id="HostDB:GeneID_118669002"/>
<evidence type="ECO:0000256" key="6">
    <source>
        <dbReference type="ARBA" id="ARBA00023203"/>
    </source>
</evidence>
<keyword evidence="12" id="KW-1185">Reference proteome</keyword>
<dbReference type="SMART" id="SM00150">
    <property type="entry name" value="SPEC"/>
    <property type="match status" value="10"/>
</dbReference>
<dbReference type="GO" id="GO:0003779">
    <property type="term" value="F:actin binding"/>
    <property type="evidence" value="ECO:0007669"/>
    <property type="project" value="UniProtKB-KW"/>
</dbReference>
<feature type="domain" description="PH" evidence="10">
    <location>
        <begin position="1204"/>
        <end position="1314"/>
    </location>
</feature>
<dbReference type="SMART" id="SM00233">
    <property type="entry name" value="PH"/>
    <property type="match status" value="1"/>
</dbReference>
<evidence type="ECO:0000256" key="2">
    <source>
        <dbReference type="ARBA" id="ARBA00006826"/>
    </source>
</evidence>
<dbReference type="InterPro" id="IPR018159">
    <property type="entry name" value="Spectrin/alpha-actinin"/>
</dbReference>
<dbReference type="FunFam" id="1.20.58.60:FF:000295">
    <property type="entry name" value="Spectrin beta chain"/>
    <property type="match status" value="1"/>
</dbReference>
<dbReference type="FunFam" id="1.20.58.60:FF:000153">
    <property type="entry name" value="Spectrin beta chain"/>
    <property type="match status" value="1"/>
</dbReference>
<dbReference type="Proteomes" id="UP000527355">
    <property type="component" value="Unassembled WGS sequence"/>
</dbReference>
<dbReference type="FunFam" id="1.20.58.60:FF:000033">
    <property type="entry name" value="Spectrin beta chain"/>
    <property type="match status" value="1"/>
</dbReference>
<protein>
    <submittedName>
        <fullName evidence="11">Spectrin beta, non-erythrocytic 1</fullName>
    </submittedName>
</protein>
<feature type="coiled-coil region" evidence="8">
    <location>
        <begin position="860"/>
        <end position="887"/>
    </location>
</feature>
<comment type="similarity">
    <text evidence="2">Belongs to the spectrin family.</text>
</comment>
<feature type="region of interest" description="Disordered" evidence="9">
    <location>
        <begin position="1319"/>
        <end position="1371"/>
    </location>
</feature>
<dbReference type="InterPro" id="IPR001605">
    <property type="entry name" value="PH_dom-spectrin-type"/>
</dbReference>
<evidence type="ECO:0000256" key="8">
    <source>
        <dbReference type="SAM" id="Coils"/>
    </source>
</evidence>
<proteinExistence type="inferred from homology"/>
<dbReference type="Pfam" id="PF15410">
    <property type="entry name" value="PH_9"/>
    <property type="match status" value="1"/>
</dbReference>
<dbReference type="Pfam" id="PF00435">
    <property type="entry name" value="Spectrin"/>
    <property type="match status" value="10"/>
</dbReference>
<dbReference type="GO" id="GO:0005856">
    <property type="term" value="C:cytoskeleton"/>
    <property type="evidence" value="ECO:0007669"/>
    <property type="project" value="UniProtKB-SubCell"/>
</dbReference>
<feature type="compositionally biased region" description="Polar residues" evidence="9">
    <location>
        <begin position="1321"/>
        <end position="1348"/>
    </location>
</feature>
<dbReference type="CDD" id="cd10571">
    <property type="entry name" value="PH_beta_spectrin"/>
    <property type="match status" value="1"/>
</dbReference>
<dbReference type="SUPFAM" id="SSF50729">
    <property type="entry name" value="PH domain-like"/>
    <property type="match status" value="1"/>
</dbReference>
<gene>
    <name evidence="11" type="ORF">mMyoMyo1_018315</name>
</gene>
<accession>A0A7J7U6N6</accession>
<reference evidence="11 12" key="1">
    <citation type="journal article" date="2020" name="Nature">
        <title>Six reference-quality genomes reveal evolution of bat adaptations.</title>
        <authorList>
            <person name="Jebb D."/>
            <person name="Huang Z."/>
            <person name="Pippel M."/>
            <person name="Hughes G.M."/>
            <person name="Lavrichenko K."/>
            <person name="Devanna P."/>
            <person name="Winkler S."/>
            <person name="Jermiin L.S."/>
            <person name="Skirmuntt E.C."/>
            <person name="Katzourakis A."/>
            <person name="Burkitt-Gray L."/>
            <person name="Ray D.A."/>
            <person name="Sullivan K.A.M."/>
            <person name="Roscito J.G."/>
            <person name="Kirilenko B.M."/>
            <person name="Davalos L.M."/>
            <person name="Corthals A.P."/>
            <person name="Power M.L."/>
            <person name="Jones G."/>
            <person name="Ransome R.D."/>
            <person name="Dechmann D.K.N."/>
            <person name="Locatelli A.G."/>
            <person name="Puechmaille S.J."/>
            <person name="Fedrigo O."/>
            <person name="Jarvis E.D."/>
            <person name="Hiller M."/>
            <person name="Vernes S.C."/>
            <person name="Myers E.W."/>
            <person name="Teeling E.C."/>
        </authorList>
    </citation>
    <scope>NUCLEOTIDE SEQUENCE [LARGE SCALE GENOMIC DNA]</scope>
    <source>
        <strain evidence="11">MMyoMyo1</strain>
        <tissue evidence="11">Flight muscle</tissue>
    </source>
</reference>
<comment type="caution">
    <text evidence="11">The sequence shown here is derived from an EMBL/GenBank/DDBJ whole genome shotgun (WGS) entry which is preliminary data.</text>
</comment>
<keyword evidence="5" id="KW-0677">Repeat</keyword>
<dbReference type="InterPro" id="IPR002017">
    <property type="entry name" value="Spectrin_repeat"/>
</dbReference>
<evidence type="ECO:0000256" key="9">
    <source>
        <dbReference type="SAM" id="MobiDB-lite"/>
    </source>
</evidence>
<evidence type="ECO:0000256" key="4">
    <source>
        <dbReference type="ARBA" id="ARBA00022490"/>
    </source>
</evidence>
<dbReference type="FunFam" id="1.20.58.60:FF:000019">
    <property type="entry name" value="Spectrin beta chain"/>
    <property type="match status" value="1"/>
</dbReference>
<dbReference type="PANTHER" id="PTHR11915">
    <property type="entry name" value="SPECTRIN/FILAMIN RELATED CYTOSKELETAL PROTEIN"/>
    <property type="match status" value="1"/>
</dbReference>
<dbReference type="Gene3D" id="1.20.58.60">
    <property type="match status" value="8"/>
</dbReference>
<dbReference type="Gene3D" id="2.30.29.30">
    <property type="entry name" value="Pleckstrin-homology domain (PH domain)/Phosphotyrosine-binding domain (PTB)"/>
    <property type="match status" value="1"/>
</dbReference>
<evidence type="ECO:0000259" key="10">
    <source>
        <dbReference type="PROSITE" id="PS50003"/>
    </source>
</evidence>
<dbReference type="EMBL" id="JABWUV010000014">
    <property type="protein sequence ID" value="KAF6308511.1"/>
    <property type="molecule type" value="Genomic_DNA"/>
</dbReference>
<keyword evidence="6" id="KW-0009">Actin-binding</keyword>
<feature type="region of interest" description="Disordered" evidence="9">
    <location>
        <begin position="1096"/>
        <end position="1202"/>
    </location>
</feature>